<dbReference type="InterPro" id="IPR037143">
    <property type="entry name" value="4-PPantetheinyl_Trfase_dom_sf"/>
</dbReference>
<organism evidence="5 6">
    <name type="scientific">Microbacterium ginsengiterrae</name>
    <dbReference type="NCBI Taxonomy" id="546115"/>
    <lineage>
        <taxon>Bacteria</taxon>
        <taxon>Bacillati</taxon>
        <taxon>Actinomycetota</taxon>
        <taxon>Actinomycetes</taxon>
        <taxon>Micrococcales</taxon>
        <taxon>Microbacteriaceae</taxon>
        <taxon>Microbacterium</taxon>
    </lineage>
</organism>
<dbReference type="EMBL" id="JACHMU010000001">
    <property type="protein sequence ID" value="MBB5743360.1"/>
    <property type="molecule type" value="Genomic_DNA"/>
</dbReference>
<proteinExistence type="predicted"/>
<name>A0A7W9CD24_9MICO</name>
<dbReference type="GO" id="GO:0000287">
    <property type="term" value="F:magnesium ion binding"/>
    <property type="evidence" value="ECO:0007669"/>
    <property type="project" value="InterPro"/>
</dbReference>
<sequence length="203" mass="21307">MPASAPEPYLRGVGIDLVDLARFARIVERHGAAFTDRWFSARERAETGGAAHGLAERFAVKEAVWKALGVGRREDAVPWRDICVHGAARGWDVLLTGAVAERAAEGGVRGVTAVSTITADVAAAIAHATVGAGSGEVEMRQLGDRGDEDGRLVQVGGAAALLLDVAEHALDLLRAQAGRLRDGGGVDPVVEAVQAQIHQRVRE</sequence>
<keyword evidence="1 5" id="KW-0808">Transferase</keyword>
<dbReference type="Gene3D" id="3.90.470.20">
    <property type="entry name" value="4'-phosphopantetheinyl transferase domain"/>
    <property type="match status" value="1"/>
</dbReference>
<evidence type="ECO:0000313" key="6">
    <source>
        <dbReference type="Proteomes" id="UP000517712"/>
    </source>
</evidence>
<keyword evidence="6" id="KW-1185">Reference proteome</keyword>
<keyword evidence="3" id="KW-0460">Magnesium</keyword>
<gene>
    <name evidence="5" type="ORF">HD600_001857</name>
</gene>
<dbReference type="NCBIfam" id="TIGR00556">
    <property type="entry name" value="pantethn_trn"/>
    <property type="match status" value="1"/>
</dbReference>
<dbReference type="GO" id="GO:0006633">
    <property type="term" value="P:fatty acid biosynthetic process"/>
    <property type="evidence" value="ECO:0007669"/>
    <property type="project" value="InterPro"/>
</dbReference>
<evidence type="ECO:0000259" key="4">
    <source>
        <dbReference type="Pfam" id="PF01648"/>
    </source>
</evidence>
<evidence type="ECO:0000256" key="3">
    <source>
        <dbReference type="ARBA" id="ARBA00022842"/>
    </source>
</evidence>
<evidence type="ECO:0000313" key="5">
    <source>
        <dbReference type="EMBL" id="MBB5743360.1"/>
    </source>
</evidence>
<protein>
    <submittedName>
        <fullName evidence="5">Phosphopantetheine--protein transferase-like protein</fullName>
    </submittedName>
</protein>
<dbReference type="GO" id="GO:0008897">
    <property type="term" value="F:holo-[acyl-carrier-protein] synthase activity"/>
    <property type="evidence" value="ECO:0007669"/>
    <property type="project" value="InterPro"/>
</dbReference>
<dbReference type="InterPro" id="IPR008278">
    <property type="entry name" value="4-PPantetheinyl_Trfase_dom"/>
</dbReference>
<evidence type="ECO:0000256" key="1">
    <source>
        <dbReference type="ARBA" id="ARBA00022679"/>
    </source>
</evidence>
<reference evidence="5 6" key="1">
    <citation type="submission" date="2020-08" db="EMBL/GenBank/DDBJ databases">
        <title>Sequencing the genomes of 1000 actinobacteria strains.</title>
        <authorList>
            <person name="Klenk H.-P."/>
        </authorList>
    </citation>
    <scope>NUCLEOTIDE SEQUENCE [LARGE SCALE GENOMIC DNA]</scope>
    <source>
        <strain evidence="5 6">DSM 24823</strain>
    </source>
</reference>
<accession>A0A7W9CD24</accession>
<dbReference type="Pfam" id="PF01648">
    <property type="entry name" value="ACPS"/>
    <property type="match status" value="1"/>
</dbReference>
<feature type="domain" description="4'-phosphopantetheinyl transferase" evidence="4">
    <location>
        <begin position="12"/>
        <end position="84"/>
    </location>
</feature>
<dbReference type="Proteomes" id="UP000517712">
    <property type="component" value="Unassembled WGS sequence"/>
</dbReference>
<keyword evidence="2" id="KW-0479">Metal-binding</keyword>
<evidence type="ECO:0000256" key="2">
    <source>
        <dbReference type="ARBA" id="ARBA00022723"/>
    </source>
</evidence>
<comment type="caution">
    <text evidence="5">The sequence shown here is derived from an EMBL/GenBank/DDBJ whole genome shotgun (WGS) entry which is preliminary data.</text>
</comment>
<dbReference type="InterPro" id="IPR004568">
    <property type="entry name" value="Ppantetheine-prot_Trfase_dom"/>
</dbReference>
<dbReference type="AlphaFoldDB" id="A0A7W9CD24"/>
<dbReference type="SUPFAM" id="SSF56214">
    <property type="entry name" value="4'-phosphopantetheinyl transferase"/>
    <property type="match status" value="1"/>
</dbReference>